<dbReference type="GO" id="GO:0003682">
    <property type="term" value="F:chromatin binding"/>
    <property type="evidence" value="ECO:0007669"/>
    <property type="project" value="TreeGrafter"/>
</dbReference>
<feature type="compositionally biased region" description="Pro residues" evidence="1">
    <location>
        <begin position="85"/>
        <end position="94"/>
    </location>
</feature>
<feature type="region of interest" description="Disordered" evidence="1">
    <location>
        <begin position="508"/>
        <end position="574"/>
    </location>
</feature>
<dbReference type="PANTHER" id="PTHR16112:SF16">
    <property type="entry name" value="SIX-BANDED, ISOFORM H"/>
    <property type="match status" value="1"/>
</dbReference>
<evidence type="ECO:0000256" key="1">
    <source>
        <dbReference type="SAM" id="MobiDB-lite"/>
    </source>
</evidence>
<evidence type="ECO:0000313" key="4">
    <source>
        <dbReference type="Proteomes" id="UP001059596"/>
    </source>
</evidence>
<feature type="region of interest" description="Disordered" evidence="1">
    <location>
        <begin position="882"/>
        <end position="902"/>
    </location>
</feature>
<dbReference type="GO" id="GO:0010369">
    <property type="term" value="C:chromocenter"/>
    <property type="evidence" value="ECO:0007669"/>
    <property type="project" value="TreeGrafter"/>
</dbReference>
<dbReference type="PANTHER" id="PTHR16112">
    <property type="entry name" value="METHYL-CPG BINDING PROTEIN, DROSOPHILA"/>
    <property type="match status" value="1"/>
</dbReference>
<feature type="region of interest" description="Disordered" evidence="1">
    <location>
        <begin position="21"/>
        <end position="106"/>
    </location>
</feature>
<feature type="compositionally biased region" description="Low complexity" evidence="1">
    <location>
        <begin position="24"/>
        <end position="34"/>
    </location>
</feature>
<dbReference type="GO" id="GO:0005634">
    <property type="term" value="C:nucleus"/>
    <property type="evidence" value="ECO:0007669"/>
    <property type="project" value="TreeGrafter"/>
</dbReference>
<dbReference type="Gene3D" id="2.30.30.140">
    <property type="match status" value="1"/>
</dbReference>
<sequence length="1083" mass="114360">MTLSFQFVAPFTDADCHKYGNTKLPASVRTTTTPTPAPTPTPPPLPLPSAMPTSQTLTLGGAPVGGHPKRPAVGHVIKQPATALAPPPTPPPTPLIQQQPNFKDDPAGYLQQQTALLHNSLGVGLDATKTLAGASAARSLPQEPVVHSSQQQQQQQQLQQQQLQQLQRQKIRRLSIFGKWETDPESVVNSQPATSGRSLQVDTAAFARPQKPQITSVTMVPAPQESPVSSSAGEVLEKRPEQVGAISTSHESPRQSLSSPTDSVDSAKSTPSASPKPQMHVQLQPQLLQMRTQTQANLAAPAHVSVPAHVRVMRQQQAQIIPGQRLPVASSSAAMATMTRSIVTSTAGTSTITGRPVTTTLTSSNPTVAQLQTMANAMGGAGGGGQLIMTSSGQLLVIPTPSKQTAQHHRPGQHGQGVIIQQQQPAELHPQPGGGYIVSQPAPVAAASSSSSSSSTVILNSGGAKLLHHQIITSQAGQINQAAGGGAGNQPQTVLLNTLPNGGYIVQQQQQSQTLQQAEQSLAMPQPPPAQTLIISSPDTKRRARKRKNSICHTPPPSGSPAKTLSPQISPSIPSQAPALLHQQAAAAAAAAPPQFQQQFQLSPGIQGIVVNKPNPPQAQQTQQLLLQNGQILQQVNLIGQQLLMPAGLVMGPDATLLQIQNMPTTSLMTPQGPVMLRTPSPQSKPSFISPSAGGQQYLVGANGQLSPIGQIYSTPMGLVMPTGQQGGASFVQASPTTTTIQIQQQPAPQPTQISLQPAQATYMTESAMGRQGTAASPPDTTTCSPRSPERPPSHRSSGSDMVQCVSSSEPDAAVSPQSVESRQSPSSTDCERTMCHNNLFTQPSGIYKHSEPKIRRIHITSQAAAENGISLMQGQGMRLATSNTNSTSASMTITSSSSAPLTTTVTAGHRQLVQRHQALQQQQHQQHTQSISKSHPNTFLHNHKVVSADYQESPTTTQLTTPIQDAAPPPSNAEKAAVRTLTKRSRRPQRGAARATPLLLPPRSFAIGELIWGPARGHPAWPGKIVKMPDGVCTPSQQFDHVWVQWFGGGGRSTSELIPVNSLQSLSEGLDAHHKAQKDTRK</sequence>
<evidence type="ECO:0000259" key="2">
    <source>
        <dbReference type="PROSITE" id="PS50812"/>
    </source>
</evidence>
<accession>A0A9P9YVW1</accession>
<gene>
    <name evidence="3" type="ORF">M5D96_000018</name>
</gene>
<comment type="caution">
    <text evidence="3">The sequence shown here is derived from an EMBL/GenBank/DDBJ whole genome shotgun (WGS) entry which is preliminary data.</text>
</comment>
<dbReference type="AlphaFoldDB" id="A0A9P9YVW1"/>
<feature type="compositionally biased region" description="Polar residues" evidence="1">
    <location>
        <begin position="805"/>
        <end position="829"/>
    </location>
</feature>
<feature type="region of interest" description="Disordered" evidence="1">
    <location>
        <begin position="135"/>
        <end position="157"/>
    </location>
</feature>
<dbReference type="InterPro" id="IPR000313">
    <property type="entry name" value="PWWP_dom"/>
</dbReference>
<organism evidence="3 4">
    <name type="scientific">Drosophila gunungcola</name>
    <name type="common">fruit fly</name>
    <dbReference type="NCBI Taxonomy" id="103775"/>
    <lineage>
        <taxon>Eukaryota</taxon>
        <taxon>Metazoa</taxon>
        <taxon>Ecdysozoa</taxon>
        <taxon>Arthropoda</taxon>
        <taxon>Hexapoda</taxon>
        <taxon>Insecta</taxon>
        <taxon>Pterygota</taxon>
        <taxon>Neoptera</taxon>
        <taxon>Endopterygota</taxon>
        <taxon>Diptera</taxon>
        <taxon>Brachycera</taxon>
        <taxon>Muscomorpha</taxon>
        <taxon>Ephydroidea</taxon>
        <taxon>Drosophilidae</taxon>
        <taxon>Drosophila</taxon>
        <taxon>Sophophora</taxon>
    </lineage>
</organism>
<feature type="compositionally biased region" description="Low complexity" evidence="1">
    <location>
        <begin position="917"/>
        <end position="930"/>
    </location>
</feature>
<feature type="region of interest" description="Disordered" evidence="1">
    <location>
        <begin position="735"/>
        <end position="754"/>
    </location>
</feature>
<keyword evidence="4" id="KW-1185">Reference proteome</keyword>
<dbReference type="SUPFAM" id="SSF63748">
    <property type="entry name" value="Tudor/PWWP/MBT"/>
    <property type="match status" value="1"/>
</dbReference>
<dbReference type="SMART" id="SM00293">
    <property type="entry name" value="PWWP"/>
    <property type="match status" value="1"/>
</dbReference>
<feature type="compositionally biased region" description="Polar residues" evidence="1">
    <location>
        <begin position="245"/>
        <end position="264"/>
    </location>
</feature>
<dbReference type="EMBL" id="JAMKOV010000001">
    <property type="protein sequence ID" value="KAI8043875.1"/>
    <property type="molecule type" value="Genomic_DNA"/>
</dbReference>
<feature type="domain" description="PWWP" evidence="2">
    <location>
        <begin position="1008"/>
        <end position="1070"/>
    </location>
</feature>
<feature type="region of interest" description="Disordered" evidence="1">
    <location>
        <begin position="210"/>
        <end position="280"/>
    </location>
</feature>
<feature type="compositionally biased region" description="Low complexity" evidence="1">
    <location>
        <begin position="266"/>
        <end position="277"/>
    </location>
</feature>
<evidence type="ECO:0000313" key="3">
    <source>
        <dbReference type="EMBL" id="KAI8043875.1"/>
    </source>
</evidence>
<feature type="compositionally biased region" description="Low complexity" evidence="1">
    <location>
        <begin position="882"/>
        <end position="900"/>
    </location>
</feature>
<feature type="compositionally biased region" description="Pro residues" evidence="1">
    <location>
        <begin position="35"/>
        <end position="49"/>
    </location>
</feature>
<feature type="compositionally biased region" description="Polar residues" evidence="1">
    <location>
        <begin position="951"/>
        <end position="964"/>
    </location>
</feature>
<proteinExistence type="predicted"/>
<dbReference type="Proteomes" id="UP001059596">
    <property type="component" value="Chromosome 3R"/>
</dbReference>
<name>A0A9P9YVW1_9MUSC</name>
<protein>
    <recommendedName>
        <fullName evidence="2">PWWP domain-containing protein</fullName>
    </recommendedName>
</protein>
<reference evidence="3" key="1">
    <citation type="journal article" date="2023" name="Genome Biol. Evol.">
        <title>Long-read-based Genome Assembly of Drosophila gunungcola Reveals Fewer Chemosensory Genes in Flower-breeding Species.</title>
        <authorList>
            <person name="Negi A."/>
            <person name="Liao B.Y."/>
            <person name="Yeh S.D."/>
        </authorList>
    </citation>
    <scope>NUCLEOTIDE SEQUENCE</scope>
    <source>
        <strain evidence="3">Sukarami</strain>
    </source>
</reference>
<feature type="region of interest" description="Disordered" evidence="1">
    <location>
        <begin position="917"/>
        <end position="937"/>
    </location>
</feature>
<dbReference type="PROSITE" id="PS50812">
    <property type="entry name" value="PWWP"/>
    <property type="match status" value="1"/>
</dbReference>
<feature type="region of interest" description="Disordered" evidence="1">
    <location>
        <begin position="951"/>
        <end position="997"/>
    </location>
</feature>
<dbReference type="Pfam" id="PF00855">
    <property type="entry name" value="PWWP"/>
    <property type="match status" value="1"/>
</dbReference>
<feature type="compositionally biased region" description="Low complexity" evidence="1">
    <location>
        <begin position="508"/>
        <end position="523"/>
    </location>
</feature>
<feature type="region of interest" description="Disordered" evidence="1">
    <location>
        <begin position="767"/>
        <end position="834"/>
    </location>
</feature>